<dbReference type="InterPro" id="IPR036396">
    <property type="entry name" value="Cyt_P450_sf"/>
</dbReference>
<dbReference type="FunFam" id="1.10.630.10:FF:000081">
    <property type="entry name" value="Cytochrome P450 CYP81N5"/>
    <property type="match status" value="1"/>
</dbReference>
<dbReference type="PANTHER" id="PTHR47947">
    <property type="entry name" value="CYTOCHROME P450 82C3-RELATED"/>
    <property type="match status" value="1"/>
</dbReference>
<comment type="caution">
    <text evidence="10">The sequence shown here is derived from an EMBL/GenBank/DDBJ whole genome shotgun (WGS) entry which is preliminary data.</text>
</comment>
<sequence>MEIFIFLCWPVLILLIFLILKHFNARNKHRNLPPSPSSLPILGHLHLIKTAPHRALQALSKKYGPILYLHFGRLPILLVSSPSAAEECFSKNDIIFANRPESIANRILGYNCTTIGFSPYGNHWRNLRRLTTIQVFSSASLQYSASTRGEETRFLVRKLFQGSDPRAWKKVNLNALFFELVYNVVMVMVAGKRGSVMIDIFGPMKMLDICDYIPLLRWVGFKGMERNMVNLQKIRDVFLQRLIDEGRKQIADSSSVEGKKTFVQALLSMQRAEPEYYTDEILKGLILPMFTAGTHTTALTMEWAMSLLLNHPNELVKVREEIDSGIAPGKLLDDSDLQKLPYLRCVINETLRLYPVGPLLVPHCSSKDCSVGGFDIPAGTTLLVNAWAIQRDPKLWEEPRAFKPERFKGFEGGYDGFKFLPFGIGRRACPGSGMAMRLMGLALGTFIQCFEWKREGHNLVDLEEFTGITLSKVKPLEALYRPRSSMMSLLSQL</sequence>
<dbReference type="AlphaFoldDB" id="A0AAW2WBF4"/>
<dbReference type="PANTHER" id="PTHR47947:SF13">
    <property type="entry name" value="CYTOCHROME P450, FAMILY 81, SUBFAMILY K, POLYPEPTIDE 1-RELATED"/>
    <property type="match status" value="1"/>
</dbReference>
<keyword evidence="5 9" id="KW-0560">Oxidoreductase</keyword>
<dbReference type="GO" id="GO:0005506">
    <property type="term" value="F:iron ion binding"/>
    <property type="evidence" value="ECO:0007669"/>
    <property type="project" value="InterPro"/>
</dbReference>
<evidence type="ECO:0000256" key="8">
    <source>
        <dbReference type="PIRSR" id="PIRSR602401-1"/>
    </source>
</evidence>
<keyword evidence="4 8" id="KW-0479">Metal-binding</keyword>
<keyword evidence="7 9" id="KW-0503">Monooxygenase</keyword>
<dbReference type="PRINTS" id="PR00385">
    <property type="entry name" value="P450"/>
</dbReference>
<reference evidence="10" key="2">
    <citation type="journal article" date="2024" name="Plant">
        <title>Genomic evolution and insights into agronomic trait innovations of Sesamum species.</title>
        <authorList>
            <person name="Miao H."/>
            <person name="Wang L."/>
            <person name="Qu L."/>
            <person name="Liu H."/>
            <person name="Sun Y."/>
            <person name="Le M."/>
            <person name="Wang Q."/>
            <person name="Wei S."/>
            <person name="Zheng Y."/>
            <person name="Lin W."/>
            <person name="Duan Y."/>
            <person name="Cao H."/>
            <person name="Xiong S."/>
            <person name="Wang X."/>
            <person name="Wei L."/>
            <person name="Li C."/>
            <person name="Ma Q."/>
            <person name="Ju M."/>
            <person name="Zhao R."/>
            <person name="Li G."/>
            <person name="Mu C."/>
            <person name="Tian Q."/>
            <person name="Mei H."/>
            <person name="Zhang T."/>
            <person name="Gao T."/>
            <person name="Zhang H."/>
        </authorList>
    </citation>
    <scope>NUCLEOTIDE SEQUENCE</scope>
    <source>
        <strain evidence="10">KEN1</strain>
    </source>
</reference>
<dbReference type="PRINTS" id="PR00463">
    <property type="entry name" value="EP450I"/>
</dbReference>
<dbReference type="GO" id="GO:0016705">
    <property type="term" value="F:oxidoreductase activity, acting on paired donors, with incorporation or reduction of molecular oxygen"/>
    <property type="evidence" value="ECO:0007669"/>
    <property type="project" value="InterPro"/>
</dbReference>
<evidence type="ECO:0000256" key="1">
    <source>
        <dbReference type="ARBA" id="ARBA00004167"/>
    </source>
</evidence>
<dbReference type="GO" id="GO:0004497">
    <property type="term" value="F:monooxygenase activity"/>
    <property type="evidence" value="ECO:0007669"/>
    <property type="project" value="UniProtKB-KW"/>
</dbReference>
<dbReference type="EMBL" id="JACGWN010000008">
    <property type="protein sequence ID" value="KAL0438952.1"/>
    <property type="molecule type" value="Genomic_DNA"/>
</dbReference>
<gene>
    <name evidence="10" type="ORF">Slati_2378200</name>
</gene>
<dbReference type="GO" id="GO:0020037">
    <property type="term" value="F:heme binding"/>
    <property type="evidence" value="ECO:0007669"/>
    <property type="project" value="InterPro"/>
</dbReference>
<evidence type="ECO:0000256" key="5">
    <source>
        <dbReference type="ARBA" id="ARBA00023002"/>
    </source>
</evidence>
<organism evidence="10">
    <name type="scientific">Sesamum latifolium</name>
    <dbReference type="NCBI Taxonomy" id="2727402"/>
    <lineage>
        <taxon>Eukaryota</taxon>
        <taxon>Viridiplantae</taxon>
        <taxon>Streptophyta</taxon>
        <taxon>Embryophyta</taxon>
        <taxon>Tracheophyta</taxon>
        <taxon>Spermatophyta</taxon>
        <taxon>Magnoliopsida</taxon>
        <taxon>eudicotyledons</taxon>
        <taxon>Gunneridae</taxon>
        <taxon>Pentapetalae</taxon>
        <taxon>asterids</taxon>
        <taxon>lamiids</taxon>
        <taxon>Lamiales</taxon>
        <taxon>Pedaliaceae</taxon>
        <taxon>Sesamum</taxon>
    </lineage>
</organism>
<evidence type="ECO:0000313" key="10">
    <source>
        <dbReference type="EMBL" id="KAL0438952.1"/>
    </source>
</evidence>
<dbReference type="InterPro" id="IPR001128">
    <property type="entry name" value="Cyt_P450"/>
</dbReference>
<dbReference type="CDD" id="cd20653">
    <property type="entry name" value="CYP81"/>
    <property type="match status" value="1"/>
</dbReference>
<evidence type="ECO:0000256" key="3">
    <source>
        <dbReference type="ARBA" id="ARBA00022617"/>
    </source>
</evidence>
<dbReference type="SUPFAM" id="SSF48264">
    <property type="entry name" value="Cytochrome P450"/>
    <property type="match status" value="1"/>
</dbReference>
<dbReference type="Gene3D" id="1.10.630.10">
    <property type="entry name" value="Cytochrome P450"/>
    <property type="match status" value="1"/>
</dbReference>
<dbReference type="GO" id="GO:0016020">
    <property type="term" value="C:membrane"/>
    <property type="evidence" value="ECO:0007669"/>
    <property type="project" value="UniProtKB-SubCell"/>
</dbReference>
<dbReference type="PROSITE" id="PS00086">
    <property type="entry name" value="CYTOCHROME_P450"/>
    <property type="match status" value="1"/>
</dbReference>
<keyword evidence="6 8" id="KW-0408">Iron</keyword>
<dbReference type="InterPro" id="IPR050651">
    <property type="entry name" value="Plant_Cytochrome_P450_Monoox"/>
</dbReference>
<accession>A0AAW2WBF4</accession>
<dbReference type="InterPro" id="IPR017972">
    <property type="entry name" value="Cyt_P450_CS"/>
</dbReference>
<comment type="subcellular location">
    <subcellularLocation>
        <location evidence="1">Membrane</location>
        <topology evidence="1">Single-pass membrane protein</topology>
    </subcellularLocation>
</comment>
<dbReference type="InterPro" id="IPR002401">
    <property type="entry name" value="Cyt_P450_E_grp-I"/>
</dbReference>
<evidence type="ECO:0000256" key="2">
    <source>
        <dbReference type="ARBA" id="ARBA00010617"/>
    </source>
</evidence>
<protein>
    <submittedName>
        <fullName evidence="10">Cytochrome</fullName>
    </submittedName>
</protein>
<evidence type="ECO:0000256" key="9">
    <source>
        <dbReference type="RuleBase" id="RU000461"/>
    </source>
</evidence>
<evidence type="ECO:0000256" key="4">
    <source>
        <dbReference type="ARBA" id="ARBA00022723"/>
    </source>
</evidence>
<dbReference type="Pfam" id="PF00067">
    <property type="entry name" value="p450"/>
    <property type="match status" value="1"/>
</dbReference>
<feature type="binding site" description="axial binding residue" evidence="8">
    <location>
        <position position="429"/>
    </location>
    <ligand>
        <name>heme</name>
        <dbReference type="ChEBI" id="CHEBI:30413"/>
    </ligand>
    <ligandPart>
        <name>Fe</name>
        <dbReference type="ChEBI" id="CHEBI:18248"/>
    </ligandPart>
</feature>
<name>A0AAW2WBF4_9LAMI</name>
<reference evidence="10" key="1">
    <citation type="submission" date="2020-06" db="EMBL/GenBank/DDBJ databases">
        <authorList>
            <person name="Li T."/>
            <person name="Hu X."/>
            <person name="Zhang T."/>
            <person name="Song X."/>
            <person name="Zhang H."/>
            <person name="Dai N."/>
            <person name="Sheng W."/>
            <person name="Hou X."/>
            <person name="Wei L."/>
        </authorList>
    </citation>
    <scope>NUCLEOTIDE SEQUENCE</scope>
    <source>
        <strain evidence="10">KEN1</strain>
        <tissue evidence="10">Leaf</tissue>
    </source>
</reference>
<keyword evidence="3 8" id="KW-0349">Heme</keyword>
<proteinExistence type="inferred from homology"/>
<evidence type="ECO:0000256" key="6">
    <source>
        <dbReference type="ARBA" id="ARBA00023004"/>
    </source>
</evidence>
<comment type="cofactor">
    <cofactor evidence="8">
        <name>heme</name>
        <dbReference type="ChEBI" id="CHEBI:30413"/>
    </cofactor>
</comment>
<comment type="similarity">
    <text evidence="2 9">Belongs to the cytochrome P450 family.</text>
</comment>
<evidence type="ECO:0000256" key="7">
    <source>
        <dbReference type="ARBA" id="ARBA00023033"/>
    </source>
</evidence>